<accession>A0ABM8V7J2</accession>
<comment type="caution">
    <text evidence="3">The sequence shown here is derived from an EMBL/GenBank/DDBJ whole genome shotgun (WGS) entry which is preliminary data.</text>
</comment>
<gene>
    <name evidence="3" type="primary">txxe 2693</name>
    <name evidence="3" type="ORF">TXXE_15770</name>
</gene>
<dbReference type="InterPro" id="IPR001119">
    <property type="entry name" value="SLH_dom"/>
</dbReference>
<reference evidence="3 4" key="1">
    <citation type="submission" date="2021-04" db="EMBL/GenBank/DDBJ databases">
        <authorList>
            <person name="Rakotoarivonina H."/>
        </authorList>
    </citation>
    <scope>NUCLEOTIDE SEQUENCE [LARGE SCALE GENOMIC DNA]</scope>
    <source>
        <strain evidence="3 4">XE</strain>
    </source>
</reference>
<feature type="signal peptide" evidence="1">
    <location>
        <begin position="1"/>
        <end position="23"/>
    </location>
</feature>
<keyword evidence="4" id="KW-1185">Reference proteome</keyword>
<keyword evidence="1" id="KW-0732">Signal</keyword>
<dbReference type="Pfam" id="PF00395">
    <property type="entry name" value="SLH"/>
    <property type="match status" value="2"/>
</dbReference>
<dbReference type="PROSITE" id="PS51272">
    <property type="entry name" value="SLH"/>
    <property type="match status" value="3"/>
</dbReference>
<protein>
    <submittedName>
        <fullName evidence="3">S-layer domain protein</fullName>
    </submittedName>
</protein>
<organism evidence="3 4">
    <name type="scientific">Thermobacillus xylanilyticus</name>
    <dbReference type="NCBI Taxonomy" id="76633"/>
    <lineage>
        <taxon>Bacteria</taxon>
        <taxon>Bacillati</taxon>
        <taxon>Bacillota</taxon>
        <taxon>Bacilli</taxon>
        <taxon>Bacillales</taxon>
        <taxon>Paenibacillaceae</taxon>
        <taxon>Thermobacillus</taxon>
    </lineage>
</organism>
<evidence type="ECO:0000313" key="4">
    <source>
        <dbReference type="Proteomes" id="UP000681526"/>
    </source>
</evidence>
<feature type="chain" id="PRO_5046137466" evidence="1">
    <location>
        <begin position="24"/>
        <end position="1360"/>
    </location>
</feature>
<sequence length="1360" mass="150640">MKRFTAVLLAICLALVSVPTAIAPVSAADGDYFIFPGEQSDFENARVVLTNTIDLTGTINQVIGSTISYTVERVVKSNGVEQVVQSNPNQTANIILNGNSIRILSIQLFPGVNKITFKGLNGFTEVSSSIYIEYRNSPSLYDLKAIIDGQQFDILEDRTTVIHSALSRYKPNYDIIITGKAPNADRVTVIVNGRSYTYTVSSINGWTFAASPVNVSKGKNTVTIRVHNGTQYVETTRDIAFYNGEVTFYDLTLTNNGDSSTASLESAPNYSVKSGATVFVTGKVILPVKVTQQGLNNENDFETVYTPDVSIFDGNPTSGYEYSLNGAAWSKLTLTDPDPPAFTPATQFVTVQFEQEIGEVDNDLSFDTLHTLEFRGVNAMKNAPANIDTTGRFAFYLRNADKPYIHEVNYLPGYSDATNESQLPGMTGSPLNGATIPALPLGVELLIGNPDTANEEEVKLTGVKNSQGTPAQDSEYSADQIKMTSPVFVTRTIDGVDRQFQRVFLRIDKLPASGTLTLKFEVTNGTSTEVKIQLLYGPYVKYDRLYDGMEIYYDTTQFQNAGEAVNFLDTYLSDFKGELKNVSNTGDIRYSNDPGPPAKLQTVFMYINNIEVKLTQENATGPVTRFMLDTSDSSNLDKAFDAIFKGGENVVKFVFLTPNNSYVNETKFVIIPTNLPEIPAKNTDGVFPYSVNRTEPLKNDPNFELRGSVYTTREARMNIYGTFDFIDLGTDSGSVSTMLNGLQNKNNYILQIRTGDSEPIQWDLTKVFRDSDGQQHNSDDSPINVTYDLEGQYFSFILENQALPVDGSPIVYTITVFNSGLNGPRATYRLEVDPTTIPYTILSPVSEKRTVNKSFVEVLIYSEGAESVQIDGKEAKKVRYIDYSKSPEEELDAFYGLVTGLKANKPTNIKFVITSGSEKIQDTLTVTYTPENIPGAQVMETMKNKHTPFGNALTLSFERGTNLIRRDYNVPQEYKTQVYNGNNILFAIANPTDGVVDRHEFESVPAGYDLNVELGSVYFSASFPKRFVKVSPVFWIDAGQADDIATSHYDPITSGYDPLPFSKIKDESREYYFQRNPERELIPSKRGTLTLGYDPSARQSAGVTITVFRFDPFTRQWENIGGTVDEKKNTITVPFDRFGYYVVGKLSAGYNDIIDHPYARNAVEAVFAKGVMNAIDPSGAFGTDQYVTRGEFTRMIVRALELPLNYDGPKHFMDIGDTGGVVSPDALWDYRYIETAARAGIVKGTRPETFEPTNYISRQDAAVMLANALNLKQDTNYDNIRKQLQKAFKDEASISVYAKPAIAAIQKKGFITGAPVDANDLSKGYVFEPTARLLRSDAAIIIARVMADQKKLPKIFAPQQ</sequence>
<dbReference type="EMBL" id="CAJRAY010000081">
    <property type="protein sequence ID" value="CAG5091478.1"/>
    <property type="molecule type" value="Genomic_DNA"/>
</dbReference>
<name>A0ABM8V7J2_THEXY</name>
<dbReference type="RefSeq" id="WP_213485612.1">
    <property type="nucleotide sequence ID" value="NZ_CAJRAY010000081.1"/>
</dbReference>
<dbReference type="Proteomes" id="UP000681526">
    <property type="component" value="Unassembled WGS sequence"/>
</dbReference>
<evidence type="ECO:0000313" key="3">
    <source>
        <dbReference type="EMBL" id="CAG5091478.1"/>
    </source>
</evidence>
<evidence type="ECO:0000259" key="2">
    <source>
        <dbReference type="PROSITE" id="PS51272"/>
    </source>
</evidence>
<feature type="domain" description="SLH" evidence="2">
    <location>
        <begin position="1285"/>
        <end position="1356"/>
    </location>
</feature>
<proteinExistence type="predicted"/>
<feature type="domain" description="SLH" evidence="2">
    <location>
        <begin position="1216"/>
        <end position="1279"/>
    </location>
</feature>
<feature type="domain" description="SLH" evidence="2">
    <location>
        <begin position="1146"/>
        <end position="1210"/>
    </location>
</feature>
<evidence type="ECO:0000256" key="1">
    <source>
        <dbReference type="SAM" id="SignalP"/>
    </source>
</evidence>